<dbReference type="Proteomes" id="UP000186323">
    <property type="component" value="Chromosome I"/>
</dbReference>
<dbReference type="KEGG" id="dpg:DESPIGER_1483"/>
<gene>
    <name evidence="2" type="ORF">DESPIGER_1483</name>
</gene>
<organism evidence="2 3">
    <name type="scientific">Desulfovibrio piger</name>
    <dbReference type="NCBI Taxonomy" id="901"/>
    <lineage>
        <taxon>Bacteria</taxon>
        <taxon>Pseudomonadati</taxon>
        <taxon>Thermodesulfobacteriota</taxon>
        <taxon>Desulfovibrionia</taxon>
        <taxon>Desulfovibrionales</taxon>
        <taxon>Desulfovibrionaceae</taxon>
        <taxon>Desulfovibrio</taxon>
    </lineage>
</organism>
<dbReference type="EMBL" id="LT630450">
    <property type="protein sequence ID" value="SFV73328.1"/>
    <property type="molecule type" value="Genomic_DNA"/>
</dbReference>
<protein>
    <submittedName>
        <fullName evidence="2">Uncharacterized protein</fullName>
    </submittedName>
</protein>
<evidence type="ECO:0000313" key="3">
    <source>
        <dbReference type="Proteomes" id="UP000186323"/>
    </source>
</evidence>
<feature type="compositionally biased region" description="Basic and acidic residues" evidence="1">
    <location>
        <begin position="1"/>
        <end position="12"/>
    </location>
</feature>
<evidence type="ECO:0000313" key="2">
    <source>
        <dbReference type="EMBL" id="SFV73328.1"/>
    </source>
</evidence>
<dbReference type="AlphaFoldDB" id="A0A1K1LF49"/>
<feature type="region of interest" description="Disordered" evidence="1">
    <location>
        <begin position="1"/>
        <end position="44"/>
    </location>
</feature>
<sequence>MLKREGRGRDNLRPFGCVRNPTRQKNGYSGGRERNGKAPPRGGASITVMRSRAAAIKGSSQGISDIRR</sequence>
<proteinExistence type="predicted"/>
<evidence type="ECO:0000256" key="1">
    <source>
        <dbReference type="SAM" id="MobiDB-lite"/>
    </source>
</evidence>
<reference evidence="3" key="1">
    <citation type="submission" date="2016-10" db="EMBL/GenBank/DDBJ databases">
        <authorList>
            <person name="Wegmann U."/>
        </authorList>
    </citation>
    <scope>NUCLEOTIDE SEQUENCE [LARGE SCALE GENOMIC DNA]</scope>
</reference>
<keyword evidence="3" id="KW-1185">Reference proteome</keyword>
<name>A0A1K1LF49_9BACT</name>
<accession>A0A1K1LF49</accession>